<keyword evidence="3" id="KW-1185">Reference proteome</keyword>
<dbReference type="Gramene" id="rna-AYBTSS11_LOCUS16810">
    <property type="protein sequence ID" value="CAJ1956706.1"/>
    <property type="gene ID" value="gene-AYBTSS11_LOCUS16810"/>
</dbReference>
<evidence type="ECO:0000256" key="1">
    <source>
        <dbReference type="SAM" id="SignalP"/>
    </source>
</evidence>
<name>A0AA86SFI0_9FABA</name>
<feature type="signal peptide" evidence="1">
    <location>
        <begin position="1"/>
        <end position="19"/>
    </location>
</feature>
<organism evidence="2 3">
    <name type="scientific">Sphenostylis stenocarpa</name>
    <dbReference type="NCBI Taxonomy" id="92480"/>
    <lineage>
        <taxon>Eukaryota</taxon>
        <taxon>Viridiplantae</taxon>
        <taxon>Streptophyta</taxon>
        <taxon>Embryophyta</taxon>
        <taxon>Tracheophyta</taxon>
        <taxon>Spermatophyta</taxon>
        <taxon>Magnoliopsida</taxon>
        <taxon>eudicotyledons</taxon>
        <taxon>Gunneridae</taxon>
        <taxon>Pentapetalae</taxon>
        <taxon>rosids</taxon>
        <taxon>fabids</taxon>
        <taxon>Fabales</taxon>
        <taxon>Fabaceae</taxon>
        <taxon>Papilionoideae</taxon>
        <taxon>50 kb inversion clade</taxon>
        <taxon>NPAAA clade</taxon>
        <taxon>indigoferoid/millettioid clade</taxon>
        <taxon>Phaseoleae</taxon>
        <taxon>Sphenostylis</taxon>
    </lineage>
</organism>
<dbReference type="EMBL" id="OY731402">
    <property type="protein sequence ID" value="CAJ1956706.1"/>
    <property type="molecule type" value="Genomic_DNA"/>
</dbReference>
<reference evidence="2" key="1">
    <citation type="submission" date="2023-10" db="EMBL/GenBank/DDBJ databases">
        <authorList>
            <person name="Domelevo Entfellner J.-B."/>
        </authorList>
    </citation>
    <scope>NUCLEOTIDE SEQUENCE</scope>
</reference>
<proteinExistence type="predicted"/>
<feature type="chain" id="PRO_5041679158" evidence="1">
    <location>
        <begin position="20"/>
        <end position="106"/>
    </location>
</feature>
<evidence type="ECO:0000313" key="2">
    <source>
        <dbReference type="EMBL" id="CAJ1956706.1"/>
    </source>
</evidence>
<sequence>MLVAVAGAWWSWINGGVWCYGEFGSSEEPLSMCYDVWRLTLGNVCGPRSFSKSHGLGFIFGPEMVQIETTRDGSISSFSLPPEGEELQQIWIHISHVLRKTNKIHT</sequence>
<dbReference type="Proteomes" id="UP001189624">
    <property type="component" value="Chromosome 5"/>
</dbReference>
<dbReference type="AlphaFoldDB" id="A0AA86SFI0"/>
<evidence type="ECO:0000313" key="3">
    <source>
        <dbReference type="Proteomes" id="UP001189624"/>
    </source>
</evidence>
<keyword evidence="1" id="KW-0732">Signal</keyword>
<protein>
    <submittedName>
        <fullName evidence="2">Uncharacterized protein</fullName>
    </submittedName>
</protein>
<accession>A0AA86SFI0</accession>
<gene>
    <name evidence="2" type="ORF">AYBTSS11_LOCUS16810</name>
</gene>